<comment type="caution">
    <text evidence="6">The sequence shown here is derived from an EMBL/GenBank/DDBJ whole genome shotgun (WGS) entry which is preliminary data.</text>
</comment>
<accession>A0A816W2G6</accession>
<evidence type="ECO:0000313" key="7">
    <source>
        <dbReference type="EMBL" id="CAF4189090.1"/>
    </source>
</evidence>
<evidence type="ECO:0000256" key="1">
    <source>
        <dbReference type="SAM" id="MobiDB-lite"/>
    </source>
</evidence>
<dbReference type="Proteomes" id="UP000681967">
    <property type="component" value="Unassembled WGS sequence"/>
</dbReference>
<feature type="compositionally biased region" description="Basic and acidic residues" evidence="1">
    <location>
        <begin position="7"/>
        <end position="16"/>
    </location>
</feature>
<proteinExistence type="predicted"/>
<dbReference type="EMBL" id="CAJNRF010006338">
    <property type="protein sequence ID" value="CAF2080272.1"/>
    <property type="molecule type" value="Genomic_DNA"/>
</dbReference>
<gene>
    <name evidence="8" type="ORF">BYL167_LOCUS23530</name>
    <name evidence="2" type="ORF">CJN711_LOCUS19568</name>
    <name evidence="3" type="ORF">KQP761_LOCUS32613</name>
    <name evidence="4" type="ORF">MBJ925_LOCUS3730</name>
    <name evidence="9" type="ORF">SMN809_LOCUS32630</name>
    <name evidence="7" type="ORF">UXM345_LOCUS27321</name>
    <name evidence="5" type="ORF">WKI299_LOCUS16029</name>
    <name evidence="6" type="ORF">XDN619_LOCUS24202</name>
</gene>
<feature type="region of interest" description="Disordered" evidence="1">
    <location>
        <begin position="1"/>
        <end position="42"/>
    </location>
</feature>
<feature type="compositionally biased region" description="Polar residues" evidence="1">
    <location>
        <begin position="21"/>
        <end position="30"/>
    </location>
</feature>
<dbReference type="Proteomes" id="UP000663887">
    <property type="component" value="Unassembled WGS sequence"/>
</dbReference>
<evidence type="ECO:0000313" key="2">
    <source>
        <dbReference type="EMBL" id="CAF1353916.1"/>
    </source>
</evidence>
<dbReference type="EMBL" id="CAJNRG010010975">
    <property type="protein sequence ID" value="CAF2128147.1"/>
    <property type="molecule type" value="Genomic_DNA"/>
</dbReference>
<evidence type="ECO:0000313" key="3">
    <source>
        <dbReference type="EMBL" id="CAF1663619.1"/>
    </source>
</evidence>
<name>A0A816W2G6_9BILA</name>
<organism evidence="6 10">
    <name type="scientific">Rotaria magnacalcarata</name>
    <dbReference type="NCBI Taxonomy" id="392030"/>
    <lineage>
        <taxon>Eukaryota</taxon>
        <taxon>Metazoa</taxon>
        <taxon>Spiralia</taxon>
        <taxon>Gnathifera</taxon>
        <taxon>Rotifera</taxon>
        <taxon>Eurotatoria</taxon>
        <taxon>Bdelloidea</taxon>
        <taxon>Philodinida</taxon>
        <taxon>Philodinidae</taxon>
        <taxon>Rotaria</taxon>
    </lineage>
</organism>
<dbReference type="EMBL" id="CAJOBI010068949">
    <property type="protein sequence ID" value="CAF4449108.1"/>
    <property type="molecule type" value="Genomic_DNA"/>
</dbReference>
<dbReference type="EMBL" id="CAJNRE010000531">
    <property type="protein sequence ID" value="CAF1928392.1"/>
    <property type="molecule type" value="Genomic_DNA"/>
</dbReference>
<dbReference type="Proteomes" id="UP000676336">
    <property type="component" value="Unassembled WGS sequence"/>
</dbReference>
<evidence type="ECO:0000313" key="8">
    <source>
        <dbReference type="EMBL" id="CAF4197869.1"/>
    </source>
</evidence>
<dbReference type="EMBL" id="CAJOBF010005860">
    <property type="protein sequence ID" value="CAF4189090.1"/>
    <property type="molecule type" value="Genomic_DNA"/>
</dbReference>
<dbReference type="EMBL" id="CAJNOV010009172">
    <property type="protein sequence ID" value="CAF1353916.1"/>
    <property type="molecule type" value="Genomic_DNA"/>
</dbReference>
<dbReference type="Proteomes" id="UP000663856">
    <property type="component" value="Unassembled WGS sequence"/>
</dbReference>
<reference evidence="6" key="1">
    <citation type="submission" date="2021-02" db="EMBL/GenBank/DDBJ databases">
        <authorList>
            <person name="Nowell W R."/>
        </authorList>
    </citation>
    <scope>NUCLEOTIDE SEQUENCE</scope>
</reference>
<dbReference type="EMBL" id="CAJNOW010018223">
    <property type="protein sequence ID" value="CAF1663619.1"/>
    <property type="molecule type" value="Genomic_DNA"/>
</dbReference>
<evidence type="ECO:0000313" key="10">
    <source>
        <dbReference type="Proteomes" id="UP000663887"/>
    </source>
</evidence>
<dbReference type="Proteomes" id="UP000663834">
    <property type="component" value="Unassembled WGS sequence"/>
</dbReference>
<dbReference type="AlphaFoldDB" id="A0A816W2G6"/>
<dbReference type="Proteomes" id="UP000663842">
    <property type="component" value="Unassembled WGS sequence"/>
</dbReference>
<dbReference type="EMBL" id="CAJOBH010017227">
    <property type="protein sequence ID" value="CAF4197869.1"/>
    <property type="molecule type" value="Genomic_DNA"/>
</dbReference>
<evidence type="ECO:0000313" key="6">
    <source>
        <dbReference type="EMBL" id="CAF2128147.1"/>
    </source>
</evidence>
<evidence type="ECO:0000313" key="4">
    <source>
        <dbReference type="EMBL" id="CAF1928392.1"/>
    </source>
</evidence>
<sequence length="98" mass="11055">MSQDTQELSHENKDEGMPINVINSGLSGVTNRPKILSNAGTNTYTRSSAVRNSFSRSLNEQLLNTIVDELKEINQGFREAEKERQNFQYLAFGFIVSE</sequence>
<dbReference type="Proteomes" id="UP000663824">
    <property type="component" value="Unassembled WGS sequence"/>
</dbReference>
<evidence type="ECO:0000313" key="5">
    <source>
        <dbReference type="EMBL" id="CAF2080272.1"/>
    </source>
</evidence>
<evidence type="ECO:0000313" key="9">
    <source>
        <dbReference type="EMBL" id="CAF4449108.1"/>
    </source>
</evidence>
<dbReference type="Proteomes" id="UP000663855">
    <property type="component" value="Unassembled WGS sequence"/>
</dbReference>
<protein>
    <submittedName>
        <fullName evidence="6">Uncharacterized protein</fullName>
    </submittedName>
</protein>